<proteinExistence type="predicted"/>
<accession>A0A5C4MUL2</accession>
<protein>
    <submittedName>
        <fullName evidence="1">Uncharacterized protein</fullName>
    </submittedName>
</protein>
<name>A0A5C4MUL2_9RHOB</name>
<keyword evidence="2" id="KW-1185">Reference proteome</keyword>
<evidence type="ECO:0000313" key="1">
    <source>
        <dbReference type="EMBL" id="TNC49623.1"/>
    </source>
</evidence>
<dbReference type="Proteomes" id="UP000305887">
    <property type="component" value="Unassembled WGS sequence"/>
</dbReference>
<dbReference type="AlphaFoldDB" id="A0A5C4MUL2"/>
<gene>
    <name evidence="1" type="ORF">FHG66_10985</name>
</gene>
<dbReference type="RefSeq" id="WP_139076792.1">
    <property type="nucleotide sequence ID" value="NZ_VDFU01000010.1"/>
</dbReference>
<evidence type="ECO:0000313" key="2">
    <source>
        <dbReference type="Proteomes" id="UP000305887"/>
    </source>
</evidence>
<organism evidence="1 2">
    <name type="scientific">Rubellimicrobium rubrum</name>
    <dbReference type="NCBI Taxonomy" id="2585369"/>
    <lineage>
        <taxon>Bacteria</taxon>
        <taxon>Pseudomonadati</taxon>
        <taxon>Pseudomonadota</taxon>
        <taxon>Alphaproteobacteria</taxon>
        <taxon>Rhodobacterales</taxon>
        <taxon>Roseobacteraceae</taxon>
        <taxon>Rubellimicrobium</taxon>
    </lineage>
</organism>
<dbReference type="EMBL" id="VDFU01000010">
    <property type="protein sequence ID" value="TNC49623.1"/>
    <property type="molecule type" value="Genomic_DNA"/>
</dbReference>
<comment type="caution">
    <text evidence="1">The sequence shown here is derived from an EMBL/GenBank/DDBJ whole genome shotgun (WGS) entry which is preliminary data.</text>
</comment>
<sequence>MTMLLHNSFSQAHLEDLRARLTAQLASRSCELLDRDDARIERLVDVVRAMDDGSLTSGQVLAVFADNRVPGFSFGRWLVDMVDEGVYLDTVYDEAA</sequence>
<reference evidence="1 2" key="1">
    <citation type="submission" date="2019-06" db="EMBL/GenBank/DDBJ databases">
        <title>YIM 131921 draft genome.</title>
        <authorList>
            <person name="Jiang L."/>
        </authorList>
    </citation>
    <scope>NUCLEOTIDE SEQUENCE [LARGE SCALE GENOMIC DNA]</scope>
    <source>
        <strain evidence="1 2">YIM 131921</strain>
    </source>
</reference>